<dbReference type="RefSeq" id="XP_067818335.1">
    <property type="nucleotide sequence ID" value="XM_067958450.1"/>
</dbReference>
<comment type="catalytic activity">
    <reaction evidence="1">
        <text>S-ubiquitinyl-[E2 ubiquitin-conjugating enzyme]-L-cysteine + [acceptor protein]-L-lysine = [E2 ubiquitin-conjugating enzyme]-L-cysteine + N(6)-ubiquitinyl-[acceptor protein]-L-lysine.</text>
        <dbReference type="EC" id="2.3.2.27"/>
    </reaction>
</comment>
<dbReference type="InterPro" id="IPR011016">
    <property type="entry name" value="Znf_RING-CH"/>
</dbReference>
<evidence type="ECO:0000256" key="10">
    <source>
        <dbReference type="ARBA" id="ARBA00022989"/>
    </source>
</evidence>
<dbReference type="PROSITE" id="PS50089">
    <property type="entry name" value="ZF_RING_2"/>
    <property type="match status" value="1"/>
</dbReference>
<dbReference type="CDD" id="cd00538">
    <property type="entry name" value="PA"/>
    <property type="match status" value="1"/>
</dbReference>
<dbReference type="GeneID" id="94344121"/>
<dbReference type="GO" id="GO:0016020">
    <property type="term" value="C:membrane"/>
    <property type="evidence" value="ECO:0007669"/>
    <property type="project" value="UniProtKB-SubCell"/>
</dbReference>
<dbReference type="GO" id="GO:0008270">
    <property type="term" value="F:zinc ion binding"/>
    <property type="evidence" value="ECO:0007669"/>
    <property type="project" value="UniProtKB-KW"/>
</dbReference>
<dbReference type="Gene3D" id="3.50.30.30">
    <property type="match status" value="1"/>
</dbReference>
<evidence type="ECO:0000256" key="5">
    <source>
        <dbReference type="ARBA" id="ARBA00022692"/>
    </source>
</evidence>
<keyword evidence="16" id="KW-1185">Reference proteome</keyword>
<dbReference type="OrthoDB" id="8062037at2759"/>
<dbReference type="GO" id="GO:0016567">
    <property type="term" value="P:protein ubiquitination"/>
    <property type="evidence" value="ECO:0007669"/>
    <property type="project" value="TreeGrafter"/>
</dbReference>
<evidence type="ECO:0000256" key="13">
    <source>
        <dbReference type="SAM" id="Phobius"/>
    </source>
</evidence>
<evidence type="ECO:0000256" key="8">
    <source>
        <dbReference type="ARBA" id="ARBA00022786"/>
    </source>
</evidence>
<sequence>MQFYGTKFYIETLVSPFTACEPLRGQDLTGKVALVLRGDCNFVQKVWHAQRAHAAAVIVMDNELRHEPPSHIIMTKDDMANTIHIPAVFISYVSGEWLLDALSRATPWKPLQVSLNSNGELPRASPSYRVLKLVVAFILSTSSVCTLSIGLSLLSSVLFQWVRKIRRTRVAKKLPIAKYERNMQRTLLEHLLKASIGLDRVALLKTNNVSKIQQVHESKLRSTESRNSPHESKVAIADGEICRENERKAHELLKDNIADMDAEICTICLDDFEDGVDVKVLPCQHFFHVNCINPWLEGRSGSCPLCKQDAIASSASASKRLFGIILPRIDQIFQQEHWAHTIFFILPASLISCLIVNAATAIIYSMWP</sequence>
<keyword evidence="4" id="KW-0808">Transferase</keyword>
<keyword evidence="11 13" id="KW-0472">Membrane</keyword>
<keyword evidence="10 13" id="KW-1133">Transmembrane helix</keyword>
<proteinExistence type="predicted"/>
<organism evidence="15 16">
    <name type="scientific">Bremia lactucae</name>
    <name type="common">Lettuce downy mildew</name>
    <dbReference type="NCBI Taxonomy" id="4779"/>
    <lineage>
        <taxon>Eukaryota</taxon>
        <taxon>Sar</taxon>
        <taxon>Stramenopiles</taxon>
        <taxon>Oomycota</taxon>
        <taxon>Peronosporomycetes</taxon>
        <taxon>Peronosporales</taxon>
        <taxon>Peronosporaceae</taxon>
        <taxon>Bremia</taxon>
    </lineage>
</organism>
<accession>A0A976IEI3</accession>
<dbReference type="EC" id="2.3.2.27" evidence="3"/>
<dbReference type="Pfam" id="PF13639">
    <property type="entry name" value="zf-RING_2"/>
    <property type="match status" value="1"/>
</dbReference>
<dbReference type="Gene3D" id="3.30.40.10">
    <property type="entry name" value="Zinc/RING finger domain, C3HC4 (zinc finger)"/>
    <property type="match status" value="1"/>
</dbReference>
<evidence type="ECO:0000256" key="9">
    <source>
        <dbReference type="ARBA" id="ARBA00022833"/>
    </source>
</evidence>
<dbReference type="KEGG" id="blac:94344121"/>
<dbReference type="GO" id="GO:0061630">
    <property type="term" value="F:ubiquitin protein ligase activity"/>
    <property type="evidence" value="ECO:0007669"/>
    <property type="project" value="UniProtKB-EC"/>
</dbReference>
<comment type="caution">
    <text evidence="15">The sequence shown here is derived from an EMBL/GenBank/DDBJ whole genome shotgun (WGS) entry which is preliminary data.</text>
</comment>
<dbReference type="PANTHER" id="PTHR45977:SF4">
    <property type="entry name" value="RING-TYPE DOMAIN-CONTAINING PROTEIN"/>
    <property type="match status" value="1"/>
</dbReference>
<dbReference type="InterPro" id="IPR046450">
    <property type="entry name" value="PA_dom_sf"/>
</dbReference>
<evidence type="ECO:0000256" key="2">
    <source>
        <dbReference type="ARBA" id="ARBA00004141"/>
    </source>
</evidence>
<dbReference type="GO" id="GO:0006511">
    <property type="term" value="P:ubiquitin-dependent protein catabolic process"/>
    <property type="evidence" value="ECO:0007669"/>
    <property type="project" value="TreeGrafter"/>
</dbReference>
<dbReference type="AlphaFoldDB" id="A0A976IEI3"/>
<protein>
    <recommendedName>
        <fullName evidence="3">RING-type E3 ubiquitin transferase</fullName>
        <ecNumber evidence="3">2.3.2.27</ecNumber>
    </recommendedName>
</protein>
<dbReference type="Pfam" id="PF02225">
    <property type="entry name" value="PA"/>
    <property type="match status" value="1"/>
</dbReference>
<dbReference type="SUPFAM" id="SSF52025">
    <property type="entry name" value="PA domain"/>
    <property type="match status" value="1"/>
</dbReference>
<keyword evidence="7 12" id="KW-0863">Zinc-finger</keyword>
<keyword evidence="5 13" id="KW-0812">Transmembrane</keyword>
<feature type="domain" description="RING-type" evidence="14">
    <location>
        <begin position="265"/>
        <end position="307"/>
    </location>
</feature>
<reference evidence="15 16" key="1">
    <citation type="journal article" date="2021" name="Genome Biol.">
        <title>AFLAP: assembly-free linkage analysis pipeline using k-mers from genome sequencing data.</title>
        <authorList>
            <person name="Fletcher K."/>
            <person name="Zhang L."/>
            <person name="Gil J."/>
            <person name="Han R."/>
            <person name="Cavanaugh K."/>
            <person name="Michelmore R."/>
        </authorList>
    </citation>
    <scope>NUCLEOTIDE SEQUENCE [LARGE SCALE GENOMIC DNA]</scope>
    <source>
        <strain evidence="15 16">SF5</strain>
    </source>
</reference>
<evidence type="ECO:0000256" key="11">
    <source>
        <dbReference type="ARBA" id="ARBA00023136"/>
    </source>
</evidence>
<evidence type="ECO:0000313" key="16">
    <source>
        <dbReference type="Proteomes" id="UP000294530"/>
    </source>
</evidence>
<evidence type="ECO:0000313" key="15">
    <source>
        <dbReference type="EMBL" id="TDH68836.1"/>
    </source>
</evidence>
<dbReference type="InterPro" id="IPR003137">
    <property type="entry name" value="PA_domain"/>
</dbReference>
<dbReference type="PANTHER" id="PTHR45977">
    <property type="entry name" value="TARGET OF ERK KINASE MPK-1"/>
    <property type="match status" value="1"/>
</dbReference>
<dbReference type="InterPro" id="IPR001841">
    <property type="entry name" value="Znf_RING"/>
</dbReference>
<feature type="transmembrane region" description="Helical" evidence="13">
    <location>
        <begin position="342"/>
        <end position="367"/>
    </location>
</feature>
<comment type="subcellular location">
    <subcellularLocation>
        <location evidence="2">Membrane</location>
        <topology evidence="2">Multi-pass membrane protein</topology>
    </subcellularLocation>
</comment>
<evidence type="ECO:0000256" key="3">
    <source>
        <dbReference type="ARBA" id="ARBA00012483"/>
    </source>
</evidence>
<keyword evidence="9" id="KW-0862">Zinc</keyword>
<dbReference type="SUPFAM" id="SSF57850">
    <property type="entry name" value="RING/U-box"/>
    <property type="match status" value="1"/>
</dbReference>
<dbReference type="Proteomes" id="UP000294530">
    <property type="component" value="Unassembled WGS sequence"/>
</dbReference>
<evidence type="ECO:0000256" key="6">
    <source>
        <dbReference type="ARBA" id="ARBA00022723"/>
    </source>
</evidence>
<evidence type="ECO:0000256" key="4">
    <source>
        <dbReference type="ARBA" id="ARBA00022679"/>
    </source>
</evidence>
<evidence type="ECO:0000256" key="12">
    <source>
        <dbReference type="PROSITE-ProRule" id="PRU00175"/>
    </source>
</evidence>
<dbReference type="SMART" id="SM00744">
    <property type="entry name" value="RINGv"/>
    <property type="match status" value="1"/>
</dbReference>
<dbReference type="CDD" id="cd16454">
    <property type="entry name" value="RING-H2_PA-TM-RING"/>
    <property type="match status" value="1"/>
</dbReference>
<name>A0A976IEI3_BRELC</name>
<dbReference type="SMART" id="SM00184">
    <property type="entry name" value="RING"/>
    <property type="match status" value="1"/>
</dbReference>
<evidence type="ECO:0000256" key="1">
    <source>
        <dbReference type="ARBA" id="ARBA00000900"/>
    </source>
</evidence>
<keyword evidence="8" id="KW-0833">Ubl conjugation pathway</keyword>
<evidence type="ECO:0000259" key="14">
    <source>
        <dbReference type="PROSITE" id="PS50089"/>
    </source>
</evidence>
<dbReference type="EMBL" id="SHOA02000016">
    <property type="protein sequence ID" value="TDH68836.1"/>
    <property type="molecule type" value="Genomic_DNA"/>
</dbReference>
<dbReference type="InterPro" id="IPR013083">
    <property type="entry name" value="Znf_RING/FYVE/PHD"/>
</dbReference>
<evidence type="ECO:0000256" key="7">
    <source>
        <dbReference type="ARBA" id="ARBA00022771"/>
    </source>
</evidence>
<gene>
    <name evidence="15" type="ORF">CCR75_000342</name>
</gene>
<feature type="transmembrane region" description="Helical" evidence="13">
    <location>
        <begin position="133"/>
        <end position="159"/>
    </location>
</feature>
<keyword evidence="6" id="KW-0479">Metal-binding</keyword>